<comment type="caution">
    <text evidence="2">The sequence shown here is derived from an EMBL/GenBank/DDBJ whole genome shotgun (WGS) entry which is preliminary data.</text>
</comment>
<sequence>MGAPLSPDAGAATAAKAAPLAAGPAVFATATAALRDALTAVRPEVTVHETTPPSRVAPYAFALAAGLTNDADDLASGRFVLLFDPAGHAAWEGTARMVCYARAAVEPEVATDPMLPEVAWSWLVEALAAHGADARALGGTVTTTTSRRFGLLADDGDSFDVEVRCSWSPDWAETAGRRDGQPRPDEGAGTPWSAQGTAAHLHAFADLLAAMAGLPPRLAGVVPLPGRRF</sequence>
<gene>
    <name evidence="2" type="ORF">I7412_22545</name>
</gene>
<organism evidence="2 3">
    <name type="scientific">Frankia nepalensis</name>
    <dbReference type="NCBI Taxonomy" id="1836974"/>
    <lineage>
        <taxon>Bacteria</taxon>
        <taxon>Bacillati</taxon>
        <taxon>Actinomycetota</taxon>
        <taxon>Actinomycetes</taxon>
        <taxon>Frankiales</taxon>
        <taxon>Frankiaceae</taxon>
        <taxon>Frankia</taxon>
    </lineage>
</organism>
<feature type="compositionally biased region" description="Basic and acidic residues" evidence="1">
    <location>
        <begin position="175"/>
        <end position="186"/>
    </location>
</feature>
<keyword evidence="3" id="KW-1185">Reference proteome</keyword>
<feature type="region of interest" description="Disordered" evidence="1">
    <location>
        <begin position="172"/>
        <end position="193"/>
    </location>
</feature>
<proteinExistence type="predicted"/>
<dbReference type="Proteomes" id="UP000604475">
    <property type="component" value="Unassembled WGS sequence"/>
</dbReference>
<evidence type="ECO:0000256" key="1">
    <source>
        <dbReference type="SAM" id="MobiDB-lite"/>
    </source>
</evidence>
<evidence type="ECO:0000313" key="2">
    <source>
        <dbReference type="EMBL" id="MBL7629896.1"/>
    </source>
</evidence>
<dbReference type="EMBL" id="JAEACQ010000239">
    <property type="protein sequence ID" value="MBL7629896.1"/>
    <property type="molecule type" value="Genomic_DNA"/>
</dbReference>
<evidence type="ECO:0000313" key="3">
    <source>
        <dbReference type="Proteomes" id="UP000604475"/>
    </source>
</evidence>
<reference evidence="2" key="1">
    <citation type="submission" date="2020-12" db="EMBL/GenBank/DDBJ databases">
        <title>Genomic characterization of non-nitrogen-fixing Frankia strains.</title>
        <authorList>
            <person name="Carlos-Shanley C."/>
            <person name="Guerra T."/>
            <person name="Hahn D."/>
        </authorList>
    </citation>
    <scope>NUCLEOTIDE SEQUENCE</scope>
    <source>
        <strain evidence="2">CN6</strain>
    </source>
</reference>
<dbReference type="InterPro" id="IPR021555">
    <property type="entry name" value="DUF3000"/>
</dbReference>
<name>A0A937UTD4_9ACTN</name>
<dbReference type="RefSeq" id="WP_203006617.1">
    <property type="nucleotide sequence ID" value="NZ_JADWYU010000155.1"/>
</dbReference>
<dbReference type="Pfam" id="PF11452">
    <property type="entry name" value="DUF3000"/>
    <property type="match status" value="1"/>
</dbReference>
<accession>A0A937UTD4</accession>
<dbReference type="AlphaFoldDB" id="A0A937UTD4"/>
<protein>
    <submittedName>
        <fullName evidence="2">DUF3000 domain-containing protein</fullName>
    </submittedName>
</protein>